<evidence type="ECO:0000256" key="3">
    <source>
        <dbReference type="ARBA" id="ARBA00022692"/>
    </source>
</evidence>
<evidence type="ECO:0000256" key="1">
    <source>
        <dbReference type="ARBA" id="ARBA00004651"/>
    </source>
</evidence>
<dbReference type="Gene3D" id="1.20.81.30">
    <property type="entry name" value="Type II secretion system (T2SS), domain F"/>
    <property type="match status" value="1"/>
</dbReference>
<evidence type="ECO:0000256" key="5">
    <source>
        <dbReference type="ARBA" id="ARBA00023136"/>
    </source>
</evidence>
<keyword evidence="9" id="KW-1185">Reference proteome</keyword>
<dbReference type="RefSeq" id="WP_322134583.1">
    <property type="nucleotide sequence ID" value="NZ_CP085036.1"/>
</dbReference>
<feature type="transmembrane region" description="Helical" evidence="6">
    <location>
        <begin position="246"/>
        <end position="268"/>
    </location>
</feature>
<feature type="domain" description="Type II secretion system protein GspF" evidence="7">
    <location>
        <begin position="140"/>
        <end position="264"/>
    </location>
</feature>
<proteinExistence type="predicted"/>
<feature type="transmembrane region" description="Helical" evidence="6">
    <location>
        <begin position="100"/>
        <end position="121"/>
    </location>
</feature>
<dbReference type="EMBL" id="JARXVQ010000001">
    <property type="protein sequence ID" value="MDH6182300.1"/>
    <property type="molecule type" value="Genomic_DNA"/>
</dbReference>
<comment type="subcellular location">
    <subcellularLocation>
        <location evidence="1">Cell membrane</location>
        <topology evidence="1">Multi-pass membrane protein</topology>
    </subcellularLocation>
</comment>
<keyword evidence="5 6" id="KW-0472">Membrane</keyword>
<feature type="transmembrane region" description="Helical" evidence="6">
    <location>
        <begin position="280"/>
        <end position="299"/>
    </location>
</feature>
<evidence type="ECO:0000256" key="6">
    <source>
        <dbReference type="SAM" id="Phobius"/>
    </source>
</evidence>
<evidence type="ECO:0000259" key="7">
    <source>
        <dbReference type="Pfam" id="PF00482"/>
    </source>
</evidence>
<dbReference type="PANTHER" id="PTHR35007:SF1">
    <property type="entry name" value="PILUS ASSEMBLY PROTEIN"/>
    <property type="match status" value="1"/>
</dbReference>
<accession>A0ABT6KQP3</accession>
<dbReference type="Proteomes" id="UP001160142">
    <property type="component" value="Unassembled WGS sequence"/>
</dbReference>
<keyword evidence="4 6" id="KW-1133">Transmembrane helix</keyword>
<gene>
    <name evidence="8" type="ORF">M2152_002482</name>
</gene>
<evidence type="ECO:0000313" key="9">
    <source>
        <dbReference type="Proteomes" id="UP001160142"/>
    </source>
</evidence>
<evidence type="ECO:0000256" key="4">
    <source>
        <dbReference type="ARBA" id="ARBA00022989"/>
    </source>
</evidence>
<feature type="transmembrane region" description="Helical" evidence="6">
    <location>
        <begin position="72"/>
        <end position="94"/>
    </location>
</feature>
<dbReference type="InterPro" id="IPR042094">
    <property type="entry name" value="T2SS_GspF_sf"/>
</dbReference>
<sequence length="307" mass="32969">MTPLLAGLLLLFVAAAIVILLVARPRSQAPGYAAERLRQWGRTASERTDDAVRRRGLGIVERVELSGLHVSAGAVVLLAATAAAGAVVLGIVIALARPSFVAWVLPVVLPAVVVVGVRLFLDYRIDRRRAAFSEQLEGTLQLLASGLRAGHSLQRAVDSVSTDSASPTAEEFTRVINEHRLGRPLSDAFLGVAERMKSDDLAWTAQAVAIHREVGGNLSEVLDHVADTIRERQQIRRQVATLSSEGRVSAIVLMVLPVGVALLLSVVSPGYLSLFVTTPLGFALLGLCLILFIVGSLWLRSITRIRF</sequence>
<organism evidence="8 9">
    <name type="scientific">Antiquaquibacter oligotrophicus</name>
    <dbReference type="NCBI Taxonomy" id="2880260"/>
    <lineage>
        <taxon>Bacteria</taxon>
        <taxon>Bacillati</taxon>
        <taxon>Actinomycetota</taxon>
        <taxon>Actinomycetes</taxon>
        <taxon>Micrococcales</taxon>
        <taxon>Microbacteriaceae</taxon>
        <taxon>Antiquaquibacter</taxon>
    </lineage>
</organism>
<dbReference type="InterPro" id="IPR018076">
    <property type="entry name" value="T2SS_GspF_dom"/>
</dbReference>
<evidence type="ECO:0000313" key="8">
    <source>
        <dbReference type="EMBL" id="MDH6182300.1"/>
    </source>
</evidence>
<evidence type="ECO:0000256" key="2">
    <source>
        <dbReference type="ARBA" id="ARBA00022475"/>
    </source>
</evidence>
<comment type="caution">
    <text evidence="8">The sequence shown here is derived from an EMBL/GenBank/DDBJ whole genome shotgun (WGS) entry which is preliminary data.</text>
</comment>
<name>A0ABT6KQP3_9MICO</name>
<reference evidence="8 9" key="1">
    <citation type="submission" date="2023-04" db="EMBL/GenBank/DDBJ databases">
        <title>Genome Encyclopedia of Bacteria and Archaea VI: Functional Genomics of Type Strains.</title>
        <authorList>
            <person name="Whitman W."/>
        </authorList>
    </citation>
    <scope>NUCLEOTIDE SEQUENCE [LARGE SCALE GENOMIC DNA]</scope>
    <source>
        <strain evidence="8 9">SG_E_30_P1</strain>
    </source>
</reference>
<protein>
    <submittedName>
        <fullName evidence="8">Tight adherence protein B</fullName>
    </submittedName>
</protein>
<dbReference type="Pfam" id="PF00482">
    <property type="entry name" value="T2SSF"/>
    <property type="match status" value="1"/>
</dbReference>
<dbReference type="PANTHER" id="PTHR35007">
    <property type="entry name" value="INTEGRAL MEMBRANE PROTEIN-RELATED"/>
    <property type="match status" value="1"/>
</dbReference>
<keyword evidence="3 6" id="KW-0812">Transmembrane</keyword>
<feature type="transmembrane region" description="Helical" evidence="6">
    <location>
        <begin position="6"/>
        <end position="23"/>
    </location>
</feature>
<keyword evidence="2" id="KW-1003">Cell membrane</keyword>